<dbReference type="Gene3D" id="3.30.1120.10">
    <property type="match status" value="1"/>
</dbReference>
<gene>
    <name evidence="7" type="ordered locus">Isop_3679</name>
</gene>
<keyword evidence="3" id="KW-0378">Hydrolase</keyword>
<dbReference type="InterPro" id="IPR000917">
    <property type="entry name" value="Sulfatase_N"/>
</dbReference>
<keyword evidence="2" id="KW-0479">Metal-binding</keyword>
<dbReference type="SUPFAM" id="SSF53649">
    <property type="entry name" value="Alkaline phosphatase-like"/>
    <property type="match status" value="1"/>
</dbReference>
<dbReference type="KEGG" id="ipa:Isop_3679"/>
<dbReference type="InParanoid" id="E8QZA6"/>
<proteinExistence type="inferred from homology"/>
<evidence type="ECO:0000256" key="3">
    <source>
        <dbReference type="ARBA" id="ARBA00022801"/>
    </source>
</evidence>
<dbReference type="STRING" id="575540.Isop_3679"/>
<evidence type="ECO:0000256" key="5">
    <source>
        <dbReference type="SAM" id="MobiDB-lite"/>
    </source>
</evidence>
<dbReference type="PROSITE" id="PS00149">
    <property type="entry name" value="SULFATASE_2"/>
    <property type="match status" value="1"/>
</dbReference>
<evidence type="ECO:0000313" key="7">
    <source>
        <dbReference type="EMBL" id="ADV64235.1"/>
    </source>
</evidence>
<dbReference type="Gene3D" id="3.40.720.10">
    <property type="entry name" value="Alkaline Phosphatase, subunit A"/>
    <property type="match status" value="1"/>
</dbReference>
<evidence type="ECO:0000256" key="4">
    <source>
        <dbReference type="ARBA" id="ARBA00022837"/>
    </source>
</evidence>
<dbReference type="InterPro" id="IPR050738">
    <property type="entry name" value="Sulfatase"/>
</dbReference>
<dbReference type="PROSITE" id="PS00523">
    <property type="entry name" value="SULFATASE_1"/>
    <property type="match status" value="1"/>
</dbReference>
<evidence type="ECO:0000256" key="1">
    <source>
        <dbReference type="ARBA" id="ARBA00008779"/>
    </source>
</evidence>
<dbReference type="GO" id="GO:0046872">
    <property type="term" value="F:metal ion binding"/>
    <property type="evidence" value="ECO:0007669"/>
    <property type="project" value="UniProtKB-KW"/>
</dbReference>
<dbReference type="Pfam" id="PF00884">
    <property type="entry name" value="Sulfatase"/>
    <property type="match status" value="1"/>
</dbReference>
<organism evidence="7 8">
    <name type="scientific">Isosphaera pallida (strain ATCC 43644 / DSM 9630 / IS1B)</name>
    <dbReference type="NCBI Taxonomy" id="575540"/>
    <lineage>
        <taxon>Bacteria</taxon>
        <taxon>Pseudomonadati</taxon>
        <taxon>Planctomycetota</taxon>
        <taxon>Planctomycetia</taxon>
        <taxon>Isosphaerales</taxon>
        <taxon>Isosphaeraceae</taxon>
        <taxon>Isosphaera</taxon>
    </lineage>
</organism>
<dbReference type="OrthoDB" id="9783154at2"/>
<dbReference type="RefSeq" id="WP_013566523.1">
    <property type="nucleotide sequence ID" value="NC_014962.1"/>
</dbReference>
<feature type="region of interest" description="Disordered" evidence="5">
    <location>
        <begin position="1"/>
        <end position="21"/>
    </location>
</feature>
<name>E8QZA6_ISOPI</name>
<dbReference type="PANTHER" id="PTHR42693:SF53">
    <property type="entry name" value="ENDO-4-O-SULFATASE"/>
    <property type="match status" value="1"/>
</dbReference>
<dbReference type="AlphaFoldDB" id="E8QZA6"/>
<sequence>MRRCGWISGATAPPTEHGPGRAGTPWWFRAAVGIVTFVAAAFPCPAAGSNPPPPALGSGTNDALPHIVLIMTDDLGYADLGCYGAPDIATPRIDSLARDGARLSHFHSPGPVCTPTRAALLTGRWPQRVGLEWALSASDTEPGLPVEEPILSRPLKEVGYRTVMVGKWHLGYRPEFGPNAHGFDEFFGLLSGNVDHYSHREINGKEDWYENTKPVRVEGYSTDLLSDRAVAAIQKTAAQPPDQRQPLWLYVAYNAVHWPFQPPGRPQDIRDRSTWFNGTRADYVKMVESIDAGVGRILDALEAGGMADHTLVIFTNDNGGERLSDNGPFFHHKGTVWEGGHRVPCLIRWPGRIAAGTEFGQPTIGMDLTATILAAAKIPPNPERPLDGVNLVPILRGEVPCPDRALFWRIDRPNRKQKAALRGRWKYVVDGSITQLFDLEADPGERRDLAYRFPEVARDLQNRLARWEAEMNRAQPRFIVK</sequence>
<keyword evidence="8" id="KW-1185">Reference proteome</keyword>
<evidence type="ECO:0000313" key="8">
    <source>
        <dbReference type="Proteomes" id="UP000008631"/>
    </source>
</evidence>
<reference evidence="7 8" key="2">
    <citation type="journal article" date="2011" name="Stand. Genomic Sci.">
        <title>Complete genome sequence of Isosphaera pallida type strain (IS1B).</title>
        <authorList>
            <consortium name="US DOE Joint Genome Institute (JGI-PGF)"/>
            <person name="Goker M."/>
            <person name="Cleland D."/>
            <person name="Saunders E."/>
            <person name="Lapidus A."/>
            <person name="Nolan M."/>
            <person name="Lucas S."/>
            <person name="Hammon N."/>
            <person name="Deshpande S."/>
            <person name="Cheng J.F."/>
            <person name="Tapia R."/>
            <person name="Han C."/>
            <person name="Goodwin L."/>
            <person name="Pitluck S."/>
            <person name="Liolios K."/>
            <person name="Pagani I."/>
            <person name="Ivanova N."/>
            <person name="Mavromatis K."/>
            <person name="Pati A."/>
            <person name="Chen A."/>
            <person name="Palaniappan K."/>
            <person name="Land M."/>
            <person name="Hauser L."/>
            <person name="Chang Y.J."/>
            <person name="Jeffries C.D."/>
            <person name="Detter J.C."/>
            <person name="Beck B."/>
            <person name="Woyke T."/>
            <person name="Bristow J."/>
            <person name="Eisen J.A."/>
            <person name="Markowitz V."/>
            <person name="Hugenholtz P."/>
            <person name="Kyrpides N.C."/>
            <person name="Klenk H.P."/>
        </authorList>
    </citation>
    <scope>NUCLEOTIDE SEQUENCE [LARGE SCALE GENOMIC DNA]</scope>
    <source>
        <strain evidence="8">ATCC 43644 / DSM 9630 / IS1B</strain>
    </source>
</reference>
<dbReference type="InterPro" id="IPR017850">
    <property type="entry name" value="Alkaline_phosphatase_core_sf"/>
</dbReference>
<dbReference type="InterPro" id="IPR024607">
    <property type="entry name" value="Sulfatase_CS"/>
</dbReference>
<comment type="similarity">
    <text evidence="1">Belongs to the sulfatase family.</text>
</comment>
<dbReference type="EMBL" id="CP002353">
    <property type="protein sequence ID" value="ADV64235.1"/>
    <property type="molecule type" value="Genomic_DNA"/>
</dbReference>
<dbReference type="eggNOG" id="COG3119">
    <property type="taxonomic scope" value="Bacteria"/>
</dbReference>
<dbReference type="PANTHER" id="PTHR42693">
    <property type="entry name" value="ARYLSULFATASE FAMILY MEMBER"/>
    <property type="match status" value="1"/>
</dbReference>
<evidence type="ECO:0000259" key="6">
    <source>
        <dbReference type="Pfam" id="PF00884"/>
    </source>
</evidence>
<protein>
    <submittedName>
        <fullName evidence="7">Sulfatase</fullName>
    </submittedName>
</protein>
<accession>E8QZA6</accession>
<dbReference type="GO" id="GO:0004065">
    <property type="term" value="F:arylsulfatase activity"/>
    <property type="evidence" value="ECO:0007669"/>
    <property type="project" value="TreeGrafter"/>
</dbReference>
<dbReference type="FunCoup" id="E8QZA6">
    <property type="interactions" value="52"/>
</dbReference>
<reference key="1">
    <citation type="submission" date="2010-11" db="EMBL/GenBank/DDBJ databases">
        <title>The complete sequence of chromosome of Isophaera pallida ATCC 43644.</title>
        <authorList>
            <consortium name="US DOE Joint Genome Institute (JGI-PGF)"/>
            <person name="Lucas S."/>
            <person name="Copeland A."/>
            <person name="Lapidus A."/>
            <person name="Bruce D."/>
            <person name="Goodwin L."/>
            <person name="Pitluck S."/>
            <person name="Kyrpides N."/>
            <person name="Mavromatis K."/>
            <person name="Pagani I."/>
            <person name="Ivanova N."/>
            <person name="Saunders E."/>
            <person name="Brettin T."/>
            <person name="Detter J.C."/>
            <person name="Han C."/>
            <person name="Tapia R."/>
            <person name="Land M."/>
            <person name="Hauser L."/>
            <person name="Markowitz V."/>
            <person name="Cheng J.-F."/>
            <person name="Hugenholtz P."/>
            <person name="Woyke T."/>
            <person name="Wu D."/>
            <person name="Eisen J.A."/>
        </authorList>
    </citation>
    <scope>NUCLEOTIDE SEQUENCE</scope>
    <source>
        <strain>ATCC 43644</strain>
    </source>
</reference>
<dbReference type="Proteomes" id="UP000008631">
    <property type="component" value="Chromosome"/>
</dbReference>
<feature type="domain" description="Sulfatase N-terminal" evidence="6">
    <location>
        <begin position="65"/>
        <end position="377"/>
    </location>
</feature>
<evidence type="ECO:0000256" key="2">
    <source>
        <dbReference type="ARBA" id="ARBA00022723"/>
    </source>
</evidence>
<keyword evidence="4" id="KW-0106">Calcium</keyword>
<dbReference type="HOGENOM" id="CLU_006332_10_4_0"/>